<organism evidence="2 4">
    <name type="scientific">Sphingosinicella xenopeptidilytica</name>
    <dbReference type="NCBI Taxonomy" id="364098"/>
    <lineage>
        <taxon>Bacteria</taxon>
        <taxon>Pseudomonadati</taxon>
        <taxon>Pseudomonadota</taxon>
        <taxon>Alphaproteobacteria</taxon>
        <taxon>Sphingomonadales</taxon>
        <taxon>Sphingosinicellaceae</taxon>
        <taxon>Sphingosinicella</taxon>
    </lineage>
</organism>
<evidence type="ECO:0000313" key="2">
    <source>
        <dbReference type="EMBL" id="MFD0849520.1"/>
    </source>
</evidence>
<comment type="caution">
    <text evidence="2">The sequence shown here is derived from an EMBL/GenBank/DDBJ whole genome shotgun (WGS) entry which is preliminary data.</text>
</comment>
<accession>A0ABW3C4X1</accession>
<dbReference type="EMBL" id="JBHTIK010000010">
    <property type="protein sequence ID" value="MFD0849520.1"/>
    <property type="molecule type" value="Genomic_DNA"/>
</dbReference>
<evidence type="ECO:0000313" key="4">
    <source>
        <dbReference type="Proteomes" id="UP001597124"/>
    </source>
</evidence>
<dbReference type="Proteomes" id="UP001597124">
    <property type="component" value="Unassembled WGS sequence"/>
</dbReference>
<keyword evidence="4" id="KW-1185">Reference proteome</keyword>
<dbReference type="EMBL" id="JBHTIK010000011">
    <property type="protein sequence ID" value="MFD0849748.1"/>
    <property type="molecule type" value="Genomic_DNA"/>
</dbReference>
<name>A0ABW3C4X1_SPHXN</name>
<protein>
    <submittedName>
        <fullName evidence="2">TonB-dependent receptor</fullName>
    </submittedName>
</protein>
<reference evidence="2" key="3">
    <citation type="submission" date="2024-09" db="EMBL/GenBank/DDBJ databases">
        <authorList>
            <person name="Sun Q."/>
            <person name="Mori K."/>
        </authorList>
    </citation>
    <scope>NUCLEOTIDE SEQUENCE</scope>
    <source>
        <strain evidence="2">CCUG 52537</strain>
    </source>
</reference>
<proteinExistence type="predicted"/>
<reference evidence="2" key="1">
    <citation type="journal article" date="2014" name="Int. J. Syst. Evol. Microbiol.">
        <title>Complete genome of a new Firmicutes species belonging to the dominant human colonic microbiota ('Ruminococcus bicirculans') reveals two chromosomes and a selective capacity to utilize plant glucans.</title>
        <authorList>
            <consortium name="NISC Comparative Sequencing Program"/>
            <person name="Wegmann U."/>
            <person name="Louis P."/>
            <person name="Goesmann A."/>
            <person name="Henrissat B."/>
            <person name="Duncan S.H."/>
            <person name="Flint H.J."/>
        </authorList>
    </citation>
    <scope>NUCLEOTIDE SEQUENCE</scope>
    <source>
        <strain evidence="2">CCUG 52537</strain>
    </source>
</reference>
<keyword evidence="1" id="KW-0732">Signal</keyword>
<reference evidence="4" key="2">
    <citation type="journal article" date="2019" name="Int. J. Syst. Evol. Microbiol.">
        <title>The Global Catalogue of Microorganisms (GCM) 10K type strain sequencing project: providing services to taxonomists for standard genome sequencing and annotation.</title>
        <authorList>
            <consortium name="The Broad Institute Genomics Platform"/>
            <consortium name="The Broad Institute Genome Sequencing Center for Infectious Disease"/>
            <person name="Wu L."/>
            <person name="Ma J."/>
        </authorList>
    </citation>
    <scope>NUCLEOTIDE SEQUENCE [LARGE SCALE GENOMIC DNA]</scope>
    <source>
        <strain evidence="4">CCUG 52537</strain>
    </source>
</reference>
<evidence type="ECO:0000256" key="1">
    <source>
        <dbReference type="SAM" id="SignalP"/>
    </source>
</evidence>
<feature type="signal peptide" evidence="1">
    <location>
        <begin position="1"/>
        <end position="23"/>
    </location>
</feature>
<feature type="chain" id="PRO_5045033423" evidence="1">
    <location>
        <begin position="24"/>
        <end position="76"/>
    </location>
</feature>
<feature type="non-terminal residue" evidence="2">
    <location>
        <position position="76"/>
    </location>
</feature>
<gene>
    <name evidence="2" type="ORF">ACFQ00_14380</name>
    <name evidence="3" type="ORF">ACFQ00_15545</name>
</gene>
<evidence type="ECO:0000313" key="3">
    <source>
        <dbReference type="EMBL" id="MFD0849748.1"/>
    </source>
</evidence>
<sequence length="76" mass="7801">MRFSVILAASTAPLAFASLPAAAADVEPDSAFTLGQIIVTAPEQEGIAIASSTLSSEAIYTFNRNTLDEAVSLMPG</sequence>
<keyword evidence="2" id="KW-0675">Receptor</keyword>